<accession>A0A699XKV8</accession>
<name>A0A699XKV8_TANCI</name>
<evidence type="ECO:0000313" key="2">
    <source>
        <dbReference type="EMBL" id="GFD57511.1"/>
    </source>
</evidence>
<gene>
    <name evidence="2" type="ORF">Tci_929480</name>
</gene>
<protein>
    <submittedName>
        <fullName evidence="2">Uncharacterized protein</fullName>
    </submittedName>
</protein>
<feature type="compositionally biased region" description="Basic and acidic residues" evidence="1">
    <location>
        <begin position="28"/>
        <end position="45"/>
    </location>
</feature>
<reference evidence="2" key="1">
    <citation type="journal article" date="2019" name="Sci. Rep.">
        <title>Draft genome of Tanacetum cinerariifolium, the natural source of mosquito coil.</title>
        <authorList>
            <person name="Yamashiro T."/>
            <person name="Shiraishi A."/>
            <person name="Satake H."/>
            <person name="Nakayama K."/>
        </authorList>
    </citation>
    <scope>NUCLEOTIDE SEQUENCE</scope>
</reference>
<feature type="non-terminal residue" evidence="2">
    <location>
        <position position="1"/>
    </location>
</feature>
<sequence length="57" mass="6362">LTPALKRNILAFYAAGPPPSAPPVRYTKATEDEQKDSKKNRKHREEAQAALLEMQGK</sequence>
<dbReference type="EMBL" id="BKCJ011841884">
    <property type="protein sequence ID" value="GFD57511.1"/>
    <property type="molecule type" value="Genomic_DNA"/>
</dbReference>
<comment type="caution">
    <text evidence="2">The sequence shown here is derived from an EMBL/GenBank/DDBJ whole genome shotgun (WGS) entry which is preliminary data.</text>
</comment>
<proteinExistence type="predicted"/>
<organism evidence="2">
    <name type="scientific">Tanacetum cinerariifolium</name>
    <name type="common">Dalmatian daisy</name>
    <name type="synonym">Chrysanthemum cinerariifolium</name>
    <dbReference type="NCBI Taxonomy" id="118510"/>
    <lineage>
        <taxon>Eukaryota</taxon>
        <taxon>Viridiplantae</taxon>
        <taxon>Streptophyta</taxon>
        <taxon>Embryophyta</taxon>
        <taxon>Tracheophyta</taxon>
        <taxon>Spermatophyta</taxon>
        <taxon>Magnoliopsida</taxon>
        <taxon>eudicotyledons</taxon>
        <taxon>Gunneridae</taxon>
        <taxon>Pentapetalae</taxon>
        <taxon>asterids</taxon>
        <taxon>campanulids</taxon>
        <taxon>Asterales</taxon>
        <taxon>Asteraceae</taxon>
        <taxon>Asteroideae</taxon>
        <taxon>Anthemideae</taxon>
        <taxon>Anthemidinae</taxon>
        <taxon>Tanacetum</taxon>
    </lineage>
</organism>
<evidence type="ECO:0000256" key="1">
    <source>
        <dbReference type="SAM" id="MobiDB-lite"/>
    </source>
</evidence>
<feature type="region of interest" description="Disordered" evidence="1">
    <location>
        <begin position="14"/>
        <end position="45"/>
    </location>
</feature>
<dbReference type="AlphaFoldDB" id="A0A699XKV8"/>